<protein>
    <submittedName>
        <fullName evidence="10">Two-component system OmpR family response regulator</fullName>
    </submittedName>
</protein>
<organism evidence="10 11">
    <name type="scientific">Labrys monachus</name>
    <dbReference type="NCBI Taxonomy" id="217067"/>
    <lineage>
        <taxon>Bacteria</taxon>
        <taxon>Pseudomonadati</taxon>
        <taxon>Pseudomonadota</taxon>
        <taxon>Alphaproteobacteria</taxon>
        <taxon>Hyphomicrobiales</taxon>
        <taxon>Xanthobacteraceae</taxon>
        <taxon>Labrys</taxon>
    </lineage>
</organism>
<dbReference type="InterPro" id="IPR001789">
    <property type="entry name" value="Sig_transdc_resp-reg_receiver"/>
</dbReference>
<dbReference type="Gene3D" id="1.10.10.10">
    <property type="entry name" value="Winged helix-like DNA-binding domain superfamily/Winged helix DNA-binding domain"/>
    <property type="match status" value="1"/>
</dbReference>
<evidence type="ECO:0000256" key="4">
    <source>
        <dbReference type="ARBA" id="ARBA00023125"/>
    </source>
</evidence>
<feature type="DNA-binding region" description="OmpR/PhoB-type" evidence="7">
    <location>
        <begin position="134"/>
        <end position="234"/>
    </location>
</feature>
<keyword evidence="4 7" id="KW-0238">DNA-binding</keyword>
<evidence type="ECO:0000256" key="1">
    <source>
        <dbReference type="ARBA" id="ARBA00022553"/>
    </source>
</evidence>
<feature type="modified residue" description="4-aspartylphosphate" evidence="6">
    <location>
        <position position="54"/>
    </location>
</feature>
<dbReference type="InterPro" id="IPR001867">
    <property type="entry name" value="OmpR/PhoB-type_DNA-bd"/>
</dbReference>
<evidence type="ECO:0000256" key="6">
    <source>
        <dbReference type="PROSITE-ProRule" id="PRU00169"/>
    </source>
</evidence>
<evidence type="ECO:0000256" key="2">
    <source>
        <dbReference type="ARBA" id="ARBA00023012"/>
    </source>
</evidence>
<dbReference type="SMART" id="SM00448">
    <property type="entry name" value="REC"/>
    <property type="match status" value="1"/>
</dbReference>
<dbReference type="SUPFAM" id="SSF46894">
    <property type="entry name" value="C-terminal effector domain of the bipartite response regulators"/>
    <property type="match status" value="1"/>
</dbReference>
<dbReference type="PROSITE" id="PS51755">
    <property type="entry name" value="OMPR_PHOB"/>
    <property type="match status" value="1"/>
</dbReference>
<dbReference type="PROSITE" id="PS50110">
    <property type="entry name" value="RESPONSE_REGULATORY"/>
    <property type="match status" value="1"/>
</dbReference>
<keyword evidence="11" id="KW-1185">Reference proteome</keyword>
<dbReference type="InterPro" id="IPR016032">
    <property type="entry name" value="Sig_transdc_resp-reg_C-effctor"/>
</dbReference>
<dbReference type="SMART" id="SM00862">
    <property type="entry name" value="Trans_reg_C"/>
    <property type="match status" value="1"/>
</dbReference>
<keyword evidence="5" id="KW-0804">Transcription</keyword>
<keyword evidence="2" id="KW-0902">Two-component regulatory system</keyword>
<evidence type="ECO:0000256" key="5">
    <source>
        <dbReference type="ARBA" id="ARBA00023163"/>
    </source>
</evidence>
<comment type="caution">
    <text evidence="10">The sequence shown here is derived from an EMBL/GenBank/DDBJ whole genome shotgun (WGS) entry which is preliminary data.</text>
</comment>
<dbReference type="PANTHER" id="PTHR48111">
    <property type="entry name" value="REGULATOR OF RPOS"/>
    <property type="match status" value="1"/>
</dbReference>
<dbReference type="Pfam" id="PF00072">
    <property type="entry name" value="Response_reg"/>
    <property type="match status" value="1"/>
</dbReference>
<evidence type="ECO:0000259" key="8">
    <source>
        <dbReference type="PROSITE" id="PS50110"/>
    </source>
</evidence>
<proteinExistence type="predicted"/>
<dbReference type="Proteomes" id="UP001237448">
    <property type="component" value="Unassembled WGS sequence"/>
</dbReference>
<keyword evidence="1 6" id="KW-0597">Phosphoprotein</keyword>
<dbReference type="InterPro" id="IPR039420">
    <property type="entry name" value="WalR-like"/>
</dbReference>
<dbReference type="RefSeq" id="WP_307424321.1">
    <property type="nucleotide sequence ID" value="NZ_JAUSVK010000001.1"/>
</dbReference>
<dbReference type="Gene3D" id="6.10.250.690">
    <property type="match status" value="1"/>
</dbReference>
<evidence type="ECO:0000313" key="10">
    <source>
        <dbReference type="EMBL" id="MDQ0391649.1"/>
    </source>
</evidence>
<accession>A0ABU0FBY7</accession>
<dbReference type="InterPro" id="IPR036388">
    <property type="entry name" value="WH-like_DNA-bd_sf"/>
</dbReference>
<dbReference type="EMBL" id="JAUSVK010000001">
    <property type="protein sequence ID" value="MDQ0391649.1"/>
    <property type="molecule type" value="Genomic_DNA"/>
</dbReference>
<evidence type="ECO:0000259" key="9">
    <source>
        <dbReference type="PROSITE" id="PS51755"/>
    </source>
</evidence>
<dbReference type="SUPFAM" id="SSF52172">
    <property type="entry name" value="CheY-like"/>
    <property type="match status" value="1"/>
</dbReference>
<sequence length="239" mass="26101">MTQTHILIVEDDAEISGPLAGFLSEKGFATSVAGSVEAADPILAANDIDLVLLDLMLPGETGLDLCRRLRSSDGPRIIMLTALGEPTDKVVGLELGADDYVCKPFDLRELLARIRAVLRRPPLAEEEPRPRGADTVLHFTGFSFYPQRRFLRSPAGLRVPLTGAEADLLLVLCQHPRKVLSREELIALTRGEGFAIAARSIDILVSRLRRKLAGNDPLADVIRTVRTDGYAFQPQVVAE</sequence>
<reference evidence="10 11" key="1">
    <citation type="submission" date="2023-07" db="EMBL/GenBank/DDBJ databases">
        <title>Genomic Encyclopedia of Type Strains, Phase IV (KMG-IV): sequencing the most valuable type-strain genomes for metagenomic binning, comparative biology and taxonomic classification.</title>
        <authorList>
            <person name="Goeker M."/>
        </authorList>
    </citation>
    <scope>NUCLEOTIDE SEQUENCE [LARGE SCALE GENOMIC DNA]</scope>
    <source>
        <strain evidence="10 11">DSM 5896</strain>
    </source>
</reference>
<dbReference type="Gene3D" id="3.40.50.2300">
    <property type="match status" value="1"/>
</dbReference>
<keyword evidence="3" id="KW-0805">Transcription regulation</keyword>
<dbReference type="CDD" id="cd00383">
    <property type="entry name" value="trans_reg_C"/>
    <property type="match status" value="1"/>
</dbReference>
<evidence type="ECO:0000313" key="11">
    <source>
        <dbReference type="Proteomes" id="UP001237448"/>
    </source>
</evidence>
<dbReference type="InterPro" id="IPR011006">
    <property type="entry name" value="CheY-like_superfamily"/>
</dbReference>
<feature type="domain" description="Response regulatory" evidence="8">
    <location>
        <begin position="5"/>
        <end position="118"/>
    </location>
</feature>
<dbReference type="PANTHER" id="PTHR48111:SF4">
    <property type="entry name" value="DNA-BINDING DUAL TRANSCRIPTIONAL REGULATOR OMPR"/>
    <property type="match status" value="1"/>
</dbReference>
<evidence type="ECO:0000256" key="7">
    <source>
        <dbReference type="PROSITE-ProRule" id="PRU01091"/>
    </source>
</evidence>
<feature type="domain" description="OmpR/PhoB-type" evidence="9">
    <location>
        <begin position="134"/>
        <end position="234"/>
    </location>
</feature>
<evidence type="ECO:0000256" key="3">
    <source>
        <dbReference type="ARBA" id="ARBA00023015"/>
    </source>
</evidence>
<name>A0ABU0FBY7_9HYPH</name>
<gene>
    <name evidence="10" type="ORF">J3R73_001441</name>
</gene>
<dbReference type="Pfam" id="PF00486">
    <property type="entry name" value="Trans_reg_C"/>
    <property type="match status" value="1"/>
</dbReference>